<feature type="non-terminal residue" evidence="2">
    <location>
        <position position="1"/>
    </location>
</feature>
<organism evidence="2 3">
    <name type="scientific">Didymodactylos carnosus</name>
    <dbReference type="NCBI Taxonomy" id="1234261"/>
    <lineage>
        <taxon>Eukaryota</taxon>
        <taxon>Metazoa</taxon>
        <taxon>Spiralia</taxon>
        <taxon>Gnathifera</taxon>
        <taxon>Rotifera</taxon>
        <taxon>Eurotatoria</taxon>
        <taxon>Bdelloidea</taxon>
        <taxon>Philodinida</taxon>
        <taxon>Philodinidae</taxon>
        <taxon>Didymodactylos</taxon>
    </lineage>
</organism>
<proteinExistence type="predicted"/>
<evidence type="ECO:0000313" key="1">
    <source>
        <dbReference type="EMBL" id="CAF1652418.1"/>
    </source>
</evidence>
<name>A0A8S2XHU2_9BILA</name>
<sequence>ILRYGSDEIAGHFLLHFTSIRIMHYYDRIEDVDQIEPLLDRYREECSSISGQISDLYTIYAHNYLPNQFQEEAVYK</sequence>
<accession>A0A8S2XHU2</accession>
<comment type="caution">
    <text evidence="2">The sequence shown here is derived from an EMBL/GenBank/DDBJ whole genome shotgun (WGS) entry which is preliminary data.</text>
</comment>
<protein>
    <submittedName>
        <fullName evidence="2">Uncharacterized protein</fullName>
    </submittedName>
</protein>
<evidence type="ECO:0000313" key="3">
    <source>
        <dbReference type="Proteomes" id="UP000682733"/>
    </source>
</evidence>
<dbReference type="Proteomes" id="UP000677228">
    <property type="component" value="Unassembled WGS sequence"/>
</dbReference>
<reference evidence="2" key="1">
    <citation type="submission" date="2021-02" db="EMBL/GenBank/DDBJ databases">
        <authorList>
            <person name="Nowell W R."/>
        </authorList>
    </citation>
    <scope>NUCLEOTIDE SEQUENCE</scope>
</reference>
<dbReference type="Proteomes" id="UP000682733">
    <property type="component" value="Unassembled WGS sequence"/>
</dbReference>
<dbReference type="AlphaFoldDB" id="A0A8S2XHU2"/>
<dbReference type="EMBL" id="CAJNOK010066668">
    <property type="protein sequence ID" value="CAF1652418.1"/>
    <property type="molecule type" value="Genomic_DNA"/>
</dbReference>
<dbReference type="EMBL" id="CAJOBA010095403">
    <property type="protein sequence ID" value="CAF4501157.1"/>
    <property type="molecule type" value="Genomic_DNA"/>
</dbReference>
<evidence type="ECO:0000313" key="2">
    <source>
        <dbReference type="EMBL" id="CAF4501157.1"/>
    </source>
</evidence>
<gene>
    <name evidence="1" type="ORF">OVA965_LOCUS44891</name>
    <name evidence="2" type="ORF">TMI583_LOCUS47963</name>
</gene>